<keyword evidence="3 19" id="KW-0723">Serine/threonine-protein kinase</keyword>
<dbReference type="PIRSF" id="PIRSF000641">
    <property type="entry name" value="SRK"/>
    <property type="match status" value="1"/>
</dbReference>
<feature type="transmembrane region" description="Helical" evidence="21">
    <location>
        <begin position="442"/>
        <end position="462"/>
    </location>
</feature>
<dbReference type="PROSITE" id="PS50011">
    <property type="entry name" value="PROTEIN_KINASE_DOM"/>
    <property type="match status" value="1"/>
</dbReference>
<dbReference type="FunFam" id="1.10.510.10:FF:000227">
    <property type="entry name" value="Serine/threonine-protein kinase"/>
    <property type="match status" value="1"/>
</dbReference>
<keyword evidence="14" id="KW-1015">Disulfide bond</keyword>
<dbReference type="Proteomes" id="UP000298416">
    <property type="component" value="Unassembled WGS sequence"/>
</dbReference>
<dbReference type="Gene3D" id="1.10.510.10">
    <property type="entry name" value="Transferase(Phosphotransferase) domain 1"/>
    <property type="match status" value="1"/>
</dbReference>
<keyword evidence="15" id="KW-0675">Receptor</keyword>
<dbReference type="Pfam" id="PF00069">
    <property type="entry name" value="Pkinase"/>
    <property type="match status" value="1"/>
</dbReference>
<dbReference type="InterPro" id="IPR003609">
    <property type="entry name" value="Pan_app"/>
</dbReference>
<evidence type="ECO:0000259" key="24">
    <source>
        <dbReference type="PROSITE" id="PS50927"/>
    </source>
</evidence>
<dbReference type="SMART" id="SM00220">
    <property type="entry name" value="S_TKc"/>
    <property type="match status" value="1"/>
</dbReference>
<evidence type="ECO:0000256" key="7">
    <source>
        <dbReference type="ARBA" id="ARBA00022729"/>
    </source>
</evidence>
<keyword evidence="11 19" id="KW-0067">ATP-binding</keyword>
<dbReference type="PANTHER" id="PTHR47974:SF19">
    <property type="entry name" value="RECEPTOR-LIKE SERINE_THREONINE-PROTEIN KINASE"/>
    <property type="match status" value="1"/>
</dbReference>
<keyword evidence="9 19" id="KW-0547">Nucleotide-binding</keyword>
<dbReference type="FunFam" id="3.30.200.20:FF:000370">
    <property type="entry name" value="Receptor-like protein kinase 4"/>
    <property type="match status" value="1"/>
</dbReference>
<evidence type="ECO:0000256" key="1">
    <source>
        <dbReference type="ARBA" id="ARBA00004251"/>
    </source>
</evidence>
<dbReference type="GO" id="GO:0004674">
    <property type="term" value="F:protein serine/threonine kinase activity"/>
    <property type="evidence" value="ECO:0007669"/>
    <property type="project" value="UniProtKB-KW"/>
</dbReference>
<evidence type="ECO:0000256" key="12">
    <source>
        <dbReference type="ARBA" id="ARBA00022989"/>
    </source>
</evidence>
<dbReference type="PROSITE" id="PS00108">
    <property type="entry name" value="PROTEIN_KINASE_ST"/>
    <property type="match status" value="1"/>
</dbReference>
<dbReference type="Pfam" id="PF01453">
    <property type="entry name" value="B_lectin"/>
    <property type="match status" value="1"/>
</dbReference>
<evidence type="ECO:0000256" key="15">
    <source>
        <dbReference type="ARBA" id="ARBA00023170"/>
    </source>
</evidence>
<evidence type="ECO:0000256" key="19">
    <source>
        <dbReference type="PIRNR" id="PIRNR000641"/>
    </source>
</evidence>
<comment type="caution">
    <text evidence="26">The sequence shown here is derived from an EMBL/GenBank/DDBJ whole genome shotgun (WGS) entry which is preliminary data.</text>
</comment>
<comment type="similarity">
    <text evidence="19">Belongs to the protein kinase superfamily. Ser/Thr protein kinase family.</text>
</comment>
<dbReference type="Pfam" id="PF00954">
    <property type="entry name" value="S_locus_glycop"/>
    <property type="match status" value="1"/>
</dbReference>
<dbReference type="InterPro" id="IPR000858">
    <property type="entry name" value="S_locus_glycoprot_dom"/>
</dbReference>
<dbReference type="InterPro" id="IPR011009">
    <property type="entry name" value="Kinase-like_dom_sf"/>
</dbReference>
<evidence type="ECO:0000259" key="23">
    <source>
        <dbReference type="PROSITE" id="PS50011"/>
    </source>
</evidence>
<dbReference type="Gene3D" id="3.30.200.20">
    <property type="entry name" value="Phosphorylase Kinase, domain 1"/>
    <property type="match status" value="1"/>
</dbReference>
<dbReference type="PROSITE" id="PS00107">
    <property type="entry name" value="PROTEIN_KINASE_ATP"/>
    <property type="match status" value="1"/>
</dbReference>
<feature type="binding site" evidence="20">
    <location>
        <position position="525"/>
    </location>
    <ligand>
        <name>ATP</name>
        <dbReference type="ChEBI" id="CHEBI:30616"/>
    </ligand>
</feature>
<dbReference type="OrthoDB" id="643280at2759"/>
<keyword evidence="12 21" id="KW-1133">Transmembrane helix</keyword>
<dbReference type="AlphaFoldDB" id="A0A8X8VUU2"/>
<keyword evidence="5 19" id="KW-0808">Transferase</keyword>
<keyword evidence="16" id="KW-0325">Glycoprotein</keyword>
<keyword evidence="10 19" id="KW-0418">Kinase</keyword>
<keyword evidence="2" id="KW-1003">Cell membrane</keyword>
<sequence>MIMRTFPKVILALIILCFSNNKILSHAADTLSPNQTLSGDQTIVSSGGNFELGFFSPGKSSNYYIGIWYGKITEKTVIWVANREAPISDKNSAQLKISDGNLMLVNESQIEVWSTGLGATDSRSSASAVLLDDGNLVLRQGLGSNSSSPALNLWESYNNPSHTWMPGAKIGYNKITKKKQILTSWKNSEDPAPGLFTLEPDLNKSQYVIRRNNSEQYWASGAWAGVVFSGVPEMRTALKNGYNFTYVDNENESYYMYTIRDPSIISRQIMDVSGQVKQLLWVGNSWNVYWSVPKQCEVPAYCGEFGVCTEPSFPFCSCLRGFKHRFEDEWELNDFSAGCVREDALECGDADRRKDEFMMSPGMGLPQYSRLLRVKSRGECESACSSECSCTAYAYDEGGCSLWDGGILNLQWVGEGNSSGRTIYIRLSAYSSVFRGQKSDKGVIIGAAVGCSVVALVMLTVLAELWKRWRRSVETNKVVEGSLVAFKYKDLQNVTKNFSDKLGGGGFGSVYRGTLPNSTVVAVKKLESVNQGEKQFRAEVGTIGTIQHVNLVRLLGLCREGEKQLLVYEYLQNGSLDLHLFKVDESKVLEWSTRYQIALGIARGLVYLHEKCRDCIIHCDIKPENILLDADFCPKVGDFGLAKLIGRDFSRVLTTMRGTRGYLAPEWLSGVAITTKADVYSYGMLLFELVSGRRNTDLSADDTANFFPSLAATVTVNGGDILGLLDPSLEGDADEEEVSTICKVACWCVQDDEHMRPSMSRVVQILEGVVAVSSPPIPQGLKVLLAARPEQLLFFIDSSTTAN</sequence>
<evidence type="ECO:0000256" key="6">
    <source>
        <dbReference type="ARBA" id="ARBA00022692"/>
    </source>
</evidence>
<feature type="domain" description="Protein kinase" evidence="23">
    <location>
        <begin position="496"/>
        <end position="770"/>
    </location>
</feature>
<comment type="subcellular location">
    <subcellularLocation>
        <location evidence="1">Cell membrane</location>
        <topology evidence="1">Single-pass type I membrane protein</topology>
    </subcellularLocation>
</comment>
<dbReference type="PANTHER" id="PTHR47974">
    <property type="entry name" value="OS07G0415500 PROTEIN"/>
    <property type="match status" value="1"/>
</dbReference>
<dbReference type="SUPFAM" id="SSF56112">
    <property type="entry name" value="Protein kinase-like (PK-like)"/>
    <property type="match status" value="1"/>
</dbReference>
<proteinExistence type="inferred from homology"/>
<dbReference type="CDD" id="cd14066">
    <property type="entry name" value="STKc_IRAK"/>
    <property type="match status" value="1"/>
</dbReference>
<comment type="catalytic activity">
    <reaction evidence="18 19">
        <text>L-seryl-[protein] + ATP = O-phospho-L-seryl-[protein] + ADP + H(+)</text>
        <dbReference type="Rhea" id="RHEA:17989"/>
        <dbReference type="Rhea" id="RHEA-COMP:9863"/>
        <dbReference type="Rhea" id="RHEA-COMP:11604"/>
        <dbReference type="ChEBI" id="CHEBI:15378"/>
        <dbReference type="ChEBI" id="CHEBI:29999"/>
        <dbReference type="ChEBI" id="CHEBI:30616"/>
        <dbReference type="ChEBI" id="CHEBI:83421"/>
        <dbReference type="ChEBI" id="CHEBI:456216"/>
        <dbReference type="EC" id="2.7.11.1"/>
    </reaction>
</comment>
<evidence type="ECO:0000256" key="17">
    <source>
        <dbReference type="ARBA" id="ARBA00047899"/>
    </source>
</evidence>
<evidence type="ECO:0000313" key="26">
    <source>
        <dbReference type="EMBL" id="KAG6382741.1"/>
    </source>
</evidence>
<dbReference type="EC" id="2.7.11.1" evidence="19"/>
<reference evidence="26" key="1">
    <citation type="submission" date="2018-01" db="EMBL/GenBank/DDBJ databases">
        <authorList>
            <person name="Mao J.F."/>
        </authorList>
    </citation>
    <scope>NUCLEOTIDE SEQUENCE</scope>
    <source>
        <strain evidence="26">Huo1</strain>
        <tissue evidence="26">Leaf</tissue>
    </source>
</reference>
<dbReference type="CDD" id="cd00028">
    <property type="entry name" value="B_lectin"/>
    <property type="match status" value="1"/>
</dbReference>
<evidence type="ECO:0000256" key="9">
    <source>
        <dbReference type="ARBA" id="ARBA00022741"/>
    </source>
</evidence>
<dbReference type="SUPFAM" id="SSF51110">
    <property type="entry name" value="alpha-D-mannose-specific plant lectins"/>
    <property type="match status" value="1"/>
</dbReference>
<evidence type="ECO:0000256" key="20">
    <source>
        <dbReference type="PROSITE-ProRule" id="PRU10141"/>
    </source>
</evidence>
<evidence type="ECO:0000256" key="3">
    <source>
        <dbReference type="ARBA" id="ARBA00022527"/>
    </source>
</evidence>
<keyword evidence="27" id="KW-1185">Reference proteome</keyword>
<dbReference type="InterPro" id="IPR008271">
    <property type="entry name" value="Ser/Thr_kinase_AS"/>
</dbReference>
<keyword evidence="8" id="KW-0430">Lectin</keyword>
<evidence type="ECO:0000256" key="10">
    <source>
        <dbReference type="ARBA" id="ARBA00022777"/>
    </source>
</evidence>
<evidence type="ECO:0000256" key="18">
    <source>
        <dbReference type="ARBA" id="ARBA00048679"/>
    </source>
</evidence>
<name>A0A8X8VUU2_SALSN</name>
<organism evidence="26">
    <name type="scientific">Salvia splendens</name>
    <name type="common">Scarlet sage</name>
    <dbReference type="NCBI Taxonomy" id="180675"/>
    <lineage>
        <taxon>Eukaryota</taxon>
        <taxon>Viridiplantae</taxon>
        <taxon>Streptophyta</taxon>
        <taxon>Embryophyta</taxon>
        <taxon>Tracheophyta</taxon>
        <taxon>Spermatophyta</taxon>
        <taxon>Magnoliopsida</taxon>
        <taxon>eudicotyledons</taxon>
        <taxon>Gunneridae</taxon>
        <taxon>Pentapetalae</taxon>
        <taxon>asterids</taxon>
        <taxon>lamiids</taxon>
        <taxon>Lamiales</taxon>
        <taxon>Lamiaceae</taxon>
        <taxon>Nepetoideae</taxon>
        <taxon>Mentheae</taxon>
        <taxon>Salviinae</taxon>
        <taxon>Salvia</taxon>
        <taxon>Salvia subgen. Calosphace</taxon>
        <taxon>core Calosphace</taxon>
    </lineage>
</organism>
<dbReference type="InterPro" id="IPR001480">
    <property type="entry name" value="Bulb-type_lectin_dom"/>
</dbReference>
<dbReference type="PROSITE" id="PS50948">
    <property type="entry name" value="PAN"/>
    <property type="match status" value="1"/>
</dbReference>
<evidence type="ECO:0000256" key="5">
    <source>
        <dbReference type="ARBA" id="ARBA00022679"/>
    </source>
</evidence>
<evidence type="ECO:0000313" key="27">
    <source>
        <dbReference type="Proteomes" id="UP000298416"/>
    </source>
</evidence>
<feature type="domain" description="Apple" evidence="25">
    <location>
        <begin position="347"/>
        <end position="428"/>
    </location>
</feature>
<evidence type="ECO:0000256" key="21">
    <source>
        <dbReference type="SAM" id="Phobius"/>
    </source>
</evidence>
<dbReference type="InterPro" id="IPR024171">
    <property type="entry name" value="SRK-like_kinase"/>
</dbReference>
<evidence type="ECO:0000259" key="25">
    <source>
        <dbReference type="PROSITE" id="PS50948"/>
    </source>
</evidence>
<dbReference type="FunFam" id="2.90.10.10:FF:000005">
    <property type="entry name" value="G-type lectin S-receptor-like serine/threonine-protein kinase"/>
    <property type="match status" value="1"/>
</dbReference>
<evidence type="ECO:0000256" key="4">
    <source>
        <dbReference type="ARBA" id="ARBA00022553"/>
    </source>
</evidence>
<protein>
    <recommendedName>
        <fullName evidence="19">Receptor-like serine/threonine-protein kinase</fullName>
        <ecNumber evidence="19">2.7.11.1</ecNumber>
    </recommendedName>
</protein>
<dbReference type="EMBL" id="PNBA02000936">
    <property type="protein sequence ID" value="KAG6382741.1"/>
    <property type="molecule type" value="Genomic_DNA"/>
</dbReference>
<dbReference type="CDD" id="cd01098">
    <property type="entry name" value="PAN_AP_plant"/>
    <property type="match status" value="1"/>
</dbReference>
<dbReference type="GO" id="GO:0005524">
    <property type="term" value="F:ATP binding"/>
    <property type="evidence" value="ECO:0007669"/>
    <property type="project" value="UniProtKB-UniRule"/>
</dbReference>
<dbReference type="GO" id="GO:0005886">
    <property type="term" value="C:plasma membrane"/>
    <property type="evidence" value="ECO:0007669"/>
    <property type="project" value="UniProtKB-SubCell"/>
</dbReference>
<dbReference type="InterPro" id="IPR000719">
    <property type="entry name" value="Prot_kinase_dom"/>
</dbReference>
<dbReference type="GO" id="GO:0030246">
    <property type="term" value="F:carbohydrate binding"/>
    <property type="evidence" value="ECO:0007669"/>
    <property type="project" value="UniProtKB-KW"/>
</dbReference>
<keyword evidence="6 21" id="KW-0812">Transmembrane</keyword>
<evidence type="ECO:0000256" key="11">
    <source>
        <dbReference type="ARBA" id="ARBA00022840"/>
    </source>
</evidence>
<feature type="chain" id="PRO_5036465514" description="Receptor-like serine/threonine-protein kinase" evidence="22">
    <location>
        <begin position="28"/>
        <end position="803"/>
    </location>
</feature>
<feature type="domain" description="Bulb-type lectin" evidence="24">
    <location>
        <begin position="28"/>
        <end position="151"/>
    </location>
</feature>
<evidence type="ECO:0000256" key="13">
    <source>
        <dbReference type="ARBA" id="ARBA00023136"/>
    </source>
</evidence>
<dbReference type="SMART" id="SM00473">
    <property type="entry name" value="PAN_AP"/>
    <property type="match status" value="1"/>
</dbReference>
<evidence type="ECO:0000256" key="8">
    <source>
        <dbReference type="ARBA" id="ARBA00022734"/>
    </source>
</evidence>
<comment type="catalytic activity">
    <reaction evidence="17 19">
        <text>L-threonyl-[protein] + ATP = O-phospho-L-threonyl-[protein] + ADP + H(+)</text>
        <dbReference type="Rhea" id="RHEA:46608"/>
        <dbReference type="Rhea" id="RHEA-COMP:11060"/>
        <dbReference type="Rhea" id="RHEA-COMP:11605"/>
        <dbReference type="ChEBI" id="CHEBI:15378"/>
        <dbReference type="ChEBI" id="CHEBI:30013"/>
        <dbReference type="ChEBI" id="CHEBI:30616"/>
        <dbReference type="ChEBI" id="CHEBI:61977"/>
        <dbReference type="ChEBI" id="CHEBI:456216"/>
        <dbReference type="EC" id="2.7.11.1"/>
    </reaction>
</comment>
<reference evidence="26" key="2">
    <citation type="submission" date="2020-08" db="EMBL/GenBank/DDBJ databases">
        <title>Plant Genome Project.</title>
        <authorList>
            <person name="Zhang R.-G."/>
        </authorList>
    </citation>
    <scope>NUCLEOTIDE SEQUENCE</scope>
    <source>
        <strain evidence="26">Huo1</strain>
        <tissue evidence="26">Leaf</tissue>
    </source>
</reference>
<dbReference type="Pfam" id="PF08276">
    <property type="entry name" value="PAN_2"/>
    <property type="match status" value="1"/>
</dbReference>
<evidence type="ECO:0000256" key="14">
    <source>
        <dbReference type="ARBA" id="ARBA00023157"/>
    </source>
</evidence>
<accession>A0A8X8VUU2</accession>
<keyword evidence="13 21" id="KW-0472">Membrane</keyword>
<dbReference type="Gene3D" id="2.90.10.10">
    <property type="entry name" value="Bulb-type lectin domain"/>
    <property type="match status" value="1"/>
</dbReference>
<evidence type="ECO:0000256" key="16">
    <source>
        <dbReference type="ARBA" id="ARBA00023180"/>
    </source>
</evidence>
<dbReference type="PROSITE" id="PS50927">
    <property type="entry name" value="BULB_LECTIN"/>
    <property type="match status" value="1"/>
</dbReference>
<keyword evidence="4" id="KW-0597">Phosphoprotein</keyword>
<keyword evidence="7 22" id="KW-0732">Signal</keyword>
<gene>
    <name evidence="26" type="ORF">SASPL_157551</name>
</gene>
<feature type="signal peptide" evidence="22">
    <location>
        <begin position="1"/>
        <end position="27"/>
    </location>
</feature>
<evidence type="ECO:0000256" key="2">
    <source>
        <dbReference type="ARBA" id="ARBA00022475"/>
    </source>
</evidence>
<dbReference type="InterPro" id="IPR036426">
    <property type="entry name" value="Bulb-type_lectin_dom_sf"/>
</dbReference>
<evidence type="ECO:0000256" key="22">
    <source>
        <dbReference type="SAM" id="SignalP"/>
    </source>
</evidence>
<dbReference type="GO" id="GO:0048544">
    <property type="term" value="P:recognition of pollen"/>
    <property type="evidence" value="ECO:0007669"/>
    <property type="project" value="InterPro"/>
</dbReference>
<dbReference type="InterPro" id="IPR017441">
    <property type="entry name" value="Protein_kinase_ATP_BS"/>
</dbReference>
<dbReference type="SMART" id="SM00108">
    <property type="entry name" value="B_lectin"/>
    <property type="match status" value="1"/>
</dbReference>